<dbReference type="GO" id="GO:0120192">
    <property type="term" value="P:tight junction assembly"/>
    <property type="evidence" value="ECO:0007669"/>
    <property type="project" value="TreeGrafter"/>
</dbReference>
<reference evidence="2" key="1">
    <citation type="journal article" date="2014" name="Nat. Commun.">
        <title>The rainbow trout genome provides novel insights into evolution after whole-genome duplication in vertebrates.</title>
        <authorList>
            <person name="Berthelot C."/>
            <person name="Brunet F."/>
            <person name="Chalopin D."/>
            <person name="Juanchich A."/>
            <person name="Bernard M."/>
            <person name="Noel B."/>
            <person name="Bento P."/>
            <person name="Da Silva C."/>
            <person name="Labadie K."/>
            <person name="Alberti A."/>
            <person name="Aury J.M."/>
            <person name="Louis A."/>
            <person name="Dehais P."/>
            <person name="Bardou P."/>
            <person name="Montfort J."/>
            <person name="Klopp C."/>
            <person name="Cabau C."/>
            <person name="Gaspin C."/>
            <person name="Thorgaard G.H."/>
            <person name="Boussaha M."/>
            <person name="Quillet E."/>
            <person name="Guyomard R."/>
            <person name="Galiana D."/>
            <person name="Bobe J."/>
            <person name="Volff J.N."/>
            <person name="Genet C."/>
            <person name="Wincker P."/>
            <person name="Jaillon O."/>
            <person name="Roest Crollius H."/>
            <person name="Guiguen Y."/>
        </authorList>
    </citation>
    <scope>NUCLEOTIDE SEQUENCE [LARGE SCALE GENOMIC DNA]</scope>
</reference>
<dbReference type="GO" id="GO:0005886">
    <property type="term" value="C:plasma membrane"/>
    <property type="evidence" value="ECO:0007669"/>
    <property type="project" value="TreeGrafter"/>
</dbReference>
<dbReference type="SUPFAM" id="SSF50156">
    <property type="entry name" value="PDZ domain-like"/>
    <property type="match status" value="1"/>
</dbReference>
<dbReference type="GO" id="GO:0005923">
    <property type="term" value="C:bicellular tight junction"/>
    <property type="evidence" value="ECO:0007669"/>
    <property type="project" value="TreeGrafter"/>
</dbReference>
<sequence length="107" mass="11878">MQGDQILSVNKEDVRNATQELVAELLKCGVGPIVMEVGRFKAGPFHSERRFSQNSQMSETGSCKVTPHSLSASSGSLQVDCDSLQHTNQECKTFSVNMWWFGKLKMP</sequence>
<evidence type="ECO:0000259" key="1">
    <source>
        <dbReference type="PROSITE" id="PS50106"/>
    </source>
</evidence>
<proteinExistence type="predicted"/>
<feature type="domain" description="PDZ" evidence="1">
    <location>
        <begin position="1"/>
        <end position="41"/>
    </location>
</feature>
<dbReference type="PANTHER" id="PTHR19964">
    <property type="entry name" value="MULTIPLE PDZ DOMAIN PROTEIN"/>
    <property type="match status" value="1"/>
</dbReference>
<name>A0A060WVH5_ONCMY</name>
<reference evidence="2" key="2">
    <citation type="submission" date="2014-03" db="EMBL/GenBank/DDBJ databases">
        <authorList>
            <person name="Genoscope - CEA"/>
        </authorList>
    </citation>
    <scope>NUCLEOTIDE SEQUENCE</scope>
</reference>
<gene>
    <name evidence="2" type="ORF">GSONMT00033256001</name>
</gene>
<dbReference type="Proteomes" id="UP000193380">
    <property type="component" value="Unassembled WGS sequence"/>
</dbReference>
<dbReference type="PROSITE" id="PS50106">
    <property type="entry name" value="PDZ"/>
    <property type="match status" value="1"/>
</dbReference>
<dbReference type="EMBL" id="FR904753">
    <property type="protein sequence ID" value="CDQ71171.1"/>
    <property type="molecule type" value="Genomic_DNA"/>
</dbReference>
<dbReference type="InterPro" id="IPR036034">
    <property type="entry name" value="PDZ_sf"/>
</dbReference>
<organism evidence="2 3">
    <name type="scientific">Oncorhynchus mykiss</name>
    <name type="common">Rainbow trout</name>
    <name type="synonym">Salmo gairdneri</name>
    <dbReference type="NCBI Taxonomy" id="8022"/>
    <lineage>
        <taxon>Eukaryota</taxon>
        <taxon>Metazoa</taxon>
        <taxon>Chordata</taxon>
        <taxon>Craniata</taxon>
        <taxon>Vertebrata</taxon>
        <taxon>Euteleostomi</taxon>
        <taxon>Actinopterygii</taxon>
        <taxon>Neopterygii</taxon>
        <taxon>Teleostei</taxon>
        <taxon>Protacanthopterygii</taxon>
        <taxon>Salmoniformes</taxon>
        <taxon>Salmonidae</taxon>
        <taxon>Salmoninae</taxon>
        <taxon>Oncorhynchus</taxon>
    </lineage>
</organism>
<dbReference type="GO" id="GO:0045177">
    <property type="term" value="C:apical part of cell"/>
    <property type="evidence" value="ECO:0007669"/>
    <property type="project" value="TreeGrafter"/>
</dbReference>
<evidence type="ECO:0000313" key="2">
    <source>
        <dbReference type="EMBL" id="CDQ71171.1"/>
    </source>
</evidence>
<evidence type="ECO:0000313" key="3">
    <source>
        <dbReference type="Proteomes" id="UP000193380"/>
    </source>
</evidence>
<dbReference type="STRING" id="8022.A0A060WVH5"/>
<dbReference type="InterPro" id="IPR001478">
    <property type="entry name" value="PDZ"/>
</dbReference>
<dbReference type="Gene3D" id="2.30.42.10">
    <property type="match status" value="1"/>
</dbReference>
<dbReference type="AlphaFoldDB" id="A0A060WVH5"/>
<accession>A0A060WVH5</accession>
<dbReference type="GO" id="GO:0005737">
    <property type="term" value="C:cytoplasm"/>
    <property type="evidence" value="ECO:0007669"/>
    <property type="project" value="TreeGrafter"/>
</dbReference>
<protein>
    <recommendedName>
        <fullName evidence="1">PDZ domain-containing protein</fullName>
    </recommendedName>
</protein>
<dbReference type="PaxDb" id="8022-A0A060WVH5"/>
<dbReference type="PANTHER" id="PTHR19964:SF10">
    <property type="entry name" value="MULTIPLE PDZ DOMAIN PROTEIN"/>
    <property type="match status" value="1"/>
</dbReference>
<dbReference type="InterPro" id="IPR051342">
    <property type="entry name" value="PDZ_scaffold"/>
</dbReference>